<organism evidence="13 14">
    <name type="scientific">Paramecium sonneborni</name>
    <dbReference type="NCBI Taxonomy" id="65129"/>
    <lineage>
        <taxon>Eukaryota</taxon>
        <taxon>Sar</taxon>
        <taxon>Alveolata</taxon>
        <taxon>Ciliophora</taxon>
        <taxon>Intramacronucleata</taxon>
        <taxon>Oligohymenophorea</taxon>
        <taxon>Peniculida</taxon>
        <taxon>Parameciidae</taxon>
        <taxon>Paramecium</taxon>
    </lineage>
</organism>
<dbReference type="GO" id="GO:0005524">
    <property type="term" value="F:ATP binding"/>
    <property type="evidence" value="ECO:0007669"/>
    <property type="project" value="UniProtKB-KW"/>
</dbReference>
<dbReference type="PROSITE" id="PS50012">
    <property type="entry name" value="RCC1_3"/>
    <property type="match status" value="4"/>
</dbReference>
<evidence type="ECO:0000256" key="3">
    <source>
        <dbReference type="ARBA" id="ARBA00022679"/>
    </source>
</evidence>
<dbReference type="CDD" id="cd13999">
    <property type="entry name" value="STKc_MAP3K-like"/>
    <property type="match status" value="1"/>
</dbReference>
<dbReference type="InterPro" id="IPR001245">
    <property type="entry name" value="Ser-Thr/Tyr_kinase_cat_dom"/>
</dbReference>
<keyword evidence="2" id="KW-0723">Serine/threonine-protein kinase</keyword>
<keyword evidence="14" id="KW-1185">Reference proteome</keyword>
<comment type="caution">
    <text evidence="13">The sequence shown here is derived from an EMBL/GenBank/DDBJ whole genome shotgun (WGS) entry which is preliminary data.</text>
</comment>
<dbReference type="GO" id="GO:0004674">
    <property type="term" value="F:protein serine/threonine kinase activity"/>
    <property type="evidence" value="ECO:0007669"/>
    <property type="project" value="UniProtKB-KW"/>
</dbReference>
<keyword evidence="6" id="KW-0067">ATP-binding</keyword>
<dbReference type="InterPro" id="IPR000719">
    <property type="entry name" value="Prot_kinase_dom"/>
</dbReference>
<reference evidence="13" key="1">
    <citation type="submission" date="2021-01" db="EMBL/GenBank/DDBJ databases">
        <authorList>
            <consortium name="Genoscope - CEA"/>
            <person name="William W."/>
        </authorList>
    </citation>
    <scope>NUCLEOTIDE SEQUENCE</scope>
</reference>
<evidence type="ECO:0000256" key="5">
    <source>
        <dbReference type="ARBA" id="ARBA00022777"/>
    </source>
</evidence>
<feature type="coiled-coil region" evidence="10">
    <location>
        <begin position="470"/>
        <end position="511"/>
    </location>
</feature>
<dbReference type="EC" id="2.7.11.1" evidence="1"/>
<name>A0A8S1N775_9CILI</name>
<sequence length="828" mass="94601">MRLNDLNESRKMLKQLKEKDIRPPRSYSDFSKSPRQLQLDTLQLYSWGLNTCGQLLKSNKNISPHYQGASLCSAGENHTIIVNNKNEVIGFGDNQFGQLGYESNSQTKLTPIFKDQRITSIVCGAEHTLMLTAKGEVYSWGLNLKGQLGLGCFDNVFQPTLVYGLLPFGTSNSKAREQYVGHKRMKSSNEGDQQTSPSLNERSNSIDNIMEQIVMMKEKIKQKNSNETQSQILLQNDEAVQQIACGALHTLVLTNKNRVFSCGFGESYALGHSENQTINEFKQILNLQQYKVDKICCGLAHSGCIIEGGKPFIWGVCKSNKDYFKQPQQIKIIDELNTQQCVFDIKMGEMFTIFLTSKGEVYSMGENIQGQLGIEQNSTDKPLKVMGIPLISQISSGRNHCVVLSADYKQIYGWGSNIYGQLNGQPSVNQKGIISPKLLFTIPETQKIVCGNFHTLLLSSSYLEIVLDENENPQKESDKLNEEVEKYRNEQEILKQQNIQLQSKYDRMKNEILQKKKVKDQKVQTNESYIQRQIKKQQSKFDISALEISPERPIKHRIFQSSLDIDFNDIMLEKQISEGGYGVIYKAKWRETTVAVKMFKIDGMNENHIRDFLSECHAMEALRHPNIVMFLGACTKPPNLAIVLEYCSRGSLWQVIQNHDIHLTWEDRRKIALDAAKGVLYLHSFNPPILHRDLKSLNLLLDEALRTKLADFGWTRTLSNYMTSKIGTYQWMAPEVIAGQIYTEKADVFSFGIILWEIAAREPPYRNITGLQVSLDVLNNDFRPTMPKKTPEVFARLTKRCWDRDPEKRPSFKEIIKEFEMMKFPPGI</sequence>
<evidence type="ECO:0000256" key="7">
    <source>
        <dbReference type="ARBA" id="ARBA00047899"/>
    </source>
</evidence>
<feature type="domain" description="Protein kinase" evidence="12">
    <location>
        <begin position="570"/>
        <end position="822"/>
    </location>
</feature>
<evidence type="ECO:0000256" key="8">
    <source>
        <dbReference type="ARBA" id="ARBA00048679"/>
    </source>
</evidence>
<dbReference type="PROSITE" id="PS00626">
    <property type="entry name" value="RCC1_2"/>
    <property type="match status" value="1"/>
</dbReference>
<keyword evidence="5" id="KW-0418">Kinase</keyword>
<evidence type="ECO:0000256" key="6">
    <source>
        <dbReference type="ARBA" id="ARBA00022840"/>
    </source>
</evidence>
<evidence type="ECO:0000256" key="9">
    <source>
        <dbReference type="PROSITE-ProRule" id="PRU00235"/>
    </source>
</evidence>
<evidence type="ECO:0000313" key="13">
    <source>
        <dbReference type="EMBL" id="CAD8085085.1"/>
    </source>
</evidence>
<accession>A0A8S1N775</accession>
<dbReference type="PROSITE" id="PS50011">
    <property type="entry name" value="PROTEIN_KINASE_DOM"/>
    <property type="match status" value="1"/>
</dbReference>
<feature type="compositionally biased region" description="Polar residues" evidence="11">
    <location>
        <begin position="188"/>
        <end position="202"/>
    </location>
</feature>
<feature type="region of interest" description="Disordered" evidence="11">
    <location>
        <begin position="179"/>
        <end position="202"/>
    </location>
</feature>
<dbReference type="PANTHER" id="PTHR44329:SF288">
    <property type="entry name" value="MITOGEN-ACTIVATED PROTEIN KINASE KINASE KINASE 20"/>
    <property type="match status" value="1"/>
</dbReference>
<feature type="repeat" description="RCC1" evidence="9">
    <location>
        <begin position="135"/>
        <end position="256"/>
    </location>
</feature>
<evidence type="ECO:0000259" key="12">
    <source>
        <dbReference type="PROSITE" id="PS50011"/>
    </source>
</evidence>
<dbReference type="Proteomes" id="UP000692954">
    <property type="component" value="Unassembled WGS sequence"/>
</dbReference>
<dbReference type="Pfam" id="PF07714">
    <property type="entry name" value="PK_Tyr_Ser-Thr"/>
    <property type="match status" value="1"/>
</dbReference>
<keyword evidence="4" id="KW-0547">Nucleotide-binding</keyword>
<evidence type="ECO:0000256" key="1">
    <source>
        <dbReference type="ARBA" id="ARBA00012513"/>
    </source>
</evidence>
<evidence type="ECO:0000256" key="11">
    <source>
        <dbReference type="SAM" id="MobiDB-lite"/>
    </source>
</evidence>
<keyword evidence="10" id="KW-0175">Coiled coil</keyword>
<dbReference type="SMART" id="SM00220">
    <property type="entry name" value="S_TKc"/>
    <property type="match status" value="1"/>
</dbReference>
<dbReference type="InterPro" id="IPR000408">
    <property type="entry name" value="Reg_chr_condens"/>
</dbReference>
<feature type="repeat" description="RCC1" evidence="9">
    <location>
        <begin position="359"/>
        <end position="407"/>
    </location>
</feature>
<dbReference type="EMBL" id="CAJJDN010000047">
    <property type="protein sequence ID" value="CAD8085085.1"/>
    <property type="molecule type" value="Genomic_DNA"/>
</dbReference>
<evidence type="ECO:0000256" key="2">
    <source>
        <dbReference type="ARBA" id="ARBA00022527"/>
    </source>
</evidence>
<evidence type="ECO:0000256" key="10">
    <source>
        <dbReference type="SAM" id="Coils"/>
    </source>
</evidence>
<dbReference type="AlphaFoldDB" id="A0A8S1N775"/>
<proteinExistence type="predicted"/>
<protein>
    <recommendedName>
        <fullName evidence="1">non-specific serine/threonine protein kinase</fullName>
        <ecNumber evidence="1">2.7.11.1</ecNumber>
    </recommendedName>
</protein>
<dbReference type="FunFam" id="3.30.200.20:FF:000060">
    <property type="entry name" value="Serine/threonine-protein kinase isoform 1"/>
    <property type="match status" value="1"/>
</dbReference>
<dbReference type="PROSITE" id="PS00108">
    <property type="entry name" value="PROTEIN_KINASE_ST"/>
    <property type="match status" value="1"/>
</dbReference>
<dbReference type="OrthoDB" id="1714095at2759"/>
<dbReference type="Pfam" id="PF13540">
    <property type="entry name" value="RCC1_2"/>
    <property type="match status" value="3"/>
</dbReference>
<dbReference type="Pfam" id="PF00415">
    <property type="entry name" value="RCC1"/>
    <property type="match status" value="2"/>
</dbReference>
<feature type="repeat" description="RCC1" evidence="9">
    <location>
        <begin position="86"/>
        <end position="134"/>
    </location>
</feature>
<dbReference type="PANTHER" id="PTHR44329">
    <property type="entry name" value="SERINE/THREONINE-PROTEIN KINASE TNNI3K-RELATED"/>
    <property type="match status" value="1"/>
</dbReference>
<evidence type="ECO:0000313" key="14">
    <source>
        <dbReference type="Proteomes" id="UP000692954"/>
    </source>
</evidence>
<comment type="catalytic activity">
    <reaction evidence="8">
        <text>L-seryl-[protein] + ATP = O-phospho-L-seryl-[protein] + ADP + H(+)</text>
        <dbReference type="Rhea" id="RHEA:17989"/>
        <dbReference type="Rhea" id="RHEA-COMP:9863"/>
        <dbReference type="Rhea" id="RHEA-COMP:11604"/>
        <dbReference type="ChEBI" id="CHEBI:15378"/>
        <dbReference type="ChEBI" id="CHEBI:29999"/>
        <dbReference type="ChEBI" id="CHEBI:30616"/>
        <dbReference type="ChEBI" id="CHEBI:83421"/>
        <dbReference type="ChEBI" id="CHEBI:456216"/>
        <dbReference type="EC" id="2.7.11.1"/>
    </reaction>
</comment>
<evidence type="ECO:0000256" key="4">
    <source>
        <dbReference type="ARBA" id="ARBA00022741"/>
    </source>
</evidence>
<keyword evidence="3" id="KW-0808">Transferase</keyword>
<gene>
    <name evidence="13" type="ORF">PSON_ATCC_30995.1.T0470331</name>
</gene>
<comment type="catalytic activity">
    <reaction evidence="7">
        <text>L-threonyl-[protein] + ATP = O-phospho-L-threonyl-[protein] + ADP + H(+)</text>
        <dbReference type="Rhea" id="RHEA:46608"/>
        <dbReference type="Rhea" id="RHEA-COMP:11060"/>
        <dbReference type="Rhea" id="RHEA-COMP:11605"/>
        <dbReference type="ChEBI" id="CHEBI:15378"/>
        <dbReference type="ChEBI" id="CHEBI:30013"/>
        <dbReference type="ChEBI" id="CHEBI:30616"/>
        <dbReference type="ChEBI" id="CHEBI:61977"/>
        <dbReference type="ChEBI" id="CHEBI:456216"/>
        <dbReference type="EC" id="2.7.11.1"/>
    </reaction>
</comment>
<dbReference type="InterPro" id="IPR051681">
    <property type="entry name" value="Ser/Thr_Kinases-Pseudokinases"/>
</dbReference>
<dbReference type="InterPro" id="IPR008271">
    <property type="entry name" value="Ser/Thr_kinase_AS"/>
</dbReference>
<feature type="repeat" description="RCC1" evidence="9">
    <location>
        <begin position="409"/>
        <end position="461"/>
    </location>
</feature>